<dbReference type="EMBL" id="FRFE01000009">
    <property type="protein sequence ID" value="SHO48317.1"/>
    <property type="molecule type" value="Genomic_DNA"/>
</dbReference>
<name>A0A1M7Y6N9_9BACT</name>
<dbReference type="OrthoDB" id="5471282at2"/>
<dbReference type="Gene3D" id="3.20.80.10">
    <property type="entry name" value="Regulatory factor, effector binding domain"/>
    <property type="match status" value="1"/>
</dbReference>
<dbReference type="STRING" id="1121416.SAMN02745220_02257"/>
<dbReference type="InterPro" id="IPR011256">
    <property type="entry name" value="Reg_factor_effector_dom_sf"/>
</dbReference>
<gene>
    <name evidence="1" type="ORF">SAMN02745220_02257</name>
</gene>
<dbReference type="RefSeq" id="WP_073613545.1">
    <property type="nucleotide sequence ID" value="NZ_FRFE01000009.1"/>
</dbReference>
<proteinExistence type="predicted"/>
<dbReference type="Proteomes" id="UP000184603">
    <property type="component" value="Unassembled WGS sequence"/>
</dbReference>
<sequence>MQYHQLPAQLYYCAKKELAITDIPFFAEEVMDDLQHDLRVAAVDITGPPEFHYFDIDLTGARPFYILIAFPVTKRCDTGRFSFLETEPFSCLTTEYRGPMAGIGEAWTDLVNSTLAAGYLLQNQGREVYREWLGFESDRNLTELQLGVAARWF</sequence>
<organism evidence="1 2">
    <name type="scientific">Desulfopila aestuarii DSM 18488</name>
    <dbReference type="NCBI Taxonomy" id="1121416"/>
    <lineage>
        <taxon>Bacteria</taxon>
        <taxon>Pseudomonadati</taxon>
        <taxon>Thermodesulfobacteriota</taxon>
        <taxon>Desulfobulbia</taxon>
        <taxon>Desulfobulbales</taxon>
        <taxon>Desulfocapsaceae</taxon>
        <taxon>Desulfopila</taxon>
    </lineage>
</organism>
<evidence type="ECO:0000313" key="1">
    <source>
        <dbReference type="EMBL" id="SHO48317.1"/>
    </source>
</evidence>
<keyword evidence="2" id="KW-1185">Reference proteome</keyword>
<evidence type="ECO:0008006" key="3">
    <source>
        <dbReference type="Google" id="ProtNLM"/>
    </source>
</evidence>
<reference evidence="1 2" key="1">
    <citation type="submission" date="2016-12" db="EMBL/GenBank/DDBJ databases">
        <authorList>
            <person name="Song W.-J."/>
            <person name="Kurnit D.M."/>
        </authorList>
    </citation>
    <scope>NUCLEOTIDE SEQUENCE [LARGE SCALE GENOMIC DNA]</scope>
    <source>
        <strain evidence="1 2">DSM 18488</strain>
    </source>
</reference>
<dbReference type="AlphaFoldDB" id="A0A1M7Y6N9"/>
<accession>A0A1M7Y6N9</accession>
<protein>
    <recommendedName>
        <fullName evidence="3">GyrI-like small molecule binding domain-containing protein</fullName>
    </recommendedName>
</protein>
<evidence type="ECO:0000313" key="2">
    <source>
        <dbReference type="Proteomes" id="UP000184603"/>
    </source>
</evidence>